<organism evidence="6">
    <name type="scientific">Tetraselmis sp. GSL018</name>
    <dbReference type="NCBI Taxonomy" id="582737"/>
    <lineage>
        <taxon>Eukaryota</taxon>
        <taxon>Viridiplantae</taxon>
        <taxon>Chlorophyta</taxon>
        <taxon>core chlorophytes</taxon>
        <taxon>Chlorodendrophyceae</taxon>
        <taxon>Chlorodendrales</taxon>
        <taxon>Chlorodendraceae</taxon>
        <taxon>Tetraselmis</taxon>
    </lineage>
</organism>
<dbReference type="PANTHER" id="PTHR44186:SF1">
    <property type="entry name" value="BARDET-BIEDL SYNDROME 4 PROTEIN"/>
    <property type="match status" value="1"/>
</dbReference>
<evidence type="ECO:0000256" key="2">
    <source>
        <dbReference type="ARBA" id="ARBA00022803"/>
    </source>
</evidence>
<dbReference type="GO" id="GO:0061512">
    <property type="term" value="P:protein localization to cilium"/>
    <property type="evidence" value="ECO:0007669"/>
    <property type="project" value="TreeGrafter"/>
</dbReference>
<reference evidence="6" key="1">
    <citation type="submission" date="2014-05" db="EMBL/GenBank/DDBJ databases">
        <title>The transcriptome of the halophilic microalga Tetraselmis sp. GSL018 isolated from the Great Salt Lake, Utah.</title>
        <authorList>
            <person name="Jinkerson R.E."/>
            <person name="D'Adamo S."/>
            <person name="Posewitz M.C."/>
        </authorList>
    </citation>
    <scope>NUCLEOTIDE SEQUENCE</scope>
    <source>
        <strain evidence="6">GSL018</strain>
    </source>
</reference>
<sequence length="229" mass="25539">MARKENINAFLHQLFLRQDFSTCLEFIESQIEVNGPEEYPVFLKATIKRQQGKIQESLQLFQEAAALNPGNPTNLKQVARSLFLLGKHKAAIDVYAETARMAGREDRESAHNRGLCFVYMKDYASAITAFQEANGIERHDSTYMQMAKVYMLMDDYQSAANVCLEAIEFSPENSEMLTTLGSARLLSRTPPRSLPPSPPAKRASPGRVKTSLPRSLPFARPLSLPSLGG</sequence>
<evidence type="ECO:0000256" key="1">
    <source>
        <dbReference type="ARBA" id="ARBA00022737"/>
    </source>
</evidence>
<name>A0A061SP97_9CHLO</name>
<feature type="compositionally biased region" description="Low complexity" evidence="5">
    <location>
        <begin position="182"/>
        <end position="191"/>
    </location>
</feature>
<keyword evidence="2 4" id="KW-0802">TPR repeat</keyword>
<dbReference type="SUPFAM" id="SSF48452">
    <property type="entry name" value="TPR-like"/>
    <property type="match status" value="1"/>
</dbReference>
<proteinExistence type="inferred from homology"/>
<dbReference type="InterPro" id="IPR019734">
    <property type="entry name" value="TPR_rpt"/>
</dbReference>
<feature type="repeat" description="TPR" evidence="4">
    <location>
        <begin position="140"/>
        <end position="173"/>
    </location>
</feature>
<dbReference type="PROSITE" id="PS50005">
    <property type="entry name" value="TPR"/>
    <property type="match status" value="1"/>
</dbReference>
<dbReference type="InterPro" id="IPR011990">
    <property type="entry name" value="TPR-like_helical_dom_sf"/>
</dbReference>
<dbReference type="Pfam" id="PF13181">
    <property type="entry name" value="TPR_8"/>
    <property type="match status" value="2"/>
</dbReference>
<evidence type="ECO:0000313" key="6">
    <source>
        <dbReference type="EMBL" id="JAC84675.1"/>
    </source>
</evidence>
<evidence type="ECO:0000256" key="5">
    <source>
        <dbReference type="SAM" id="MobiDB-lite"/>
    </source>
</evidence>
<dbReference type="AlphaFoldDB" id="A0A061SP97"/>
<dbReference type="GO" id="GO:0036064">
    <property type="term" value="C:ciliary basal body"/>
    <property type="evidence" value="ECO:0007669"/>
    <property type="project" value="TreeGrafter"/>
</dbReference>
<dbReference type="Gene3D" id="1.25.40.10">
    <property type="entry name" value="Tetratricopeptide repeat domain"/>
    <property type="match status" value="1"/>
</dbReference>
<dbReference type="GO" id="GO:0060271">
    <property type="term" value="P:cilium assembly"/>
    <property type="evidence" value="ECO:0007669"/>
    <property type="project" value="TreeGrafter"/>
</dbReference>
<dbReference type="PANTHER" id="PTHR44186">
    <property type="match status" value="1"/>
</dbReference>
<evidence type="ECO:0000256" key="3">
    <source>
        <dbReference type="ARBA" id="ARBA00023778"/>
    </source>
</evidence>
<keyword evidence="1" id="KW-0677">Repeat</keyword>
<accession>A0A061SP97</accession>
<comment type="similarity">
    <text evidence="3">Belongs to the BBS4 family.</text>
</comment>
<protein>
    <submittedName>
        <fullName evidence="6">Bardet-biedl syndrome 4</fullName>
    </submittedName>
</protein>
<feature type="region of interest" description="Disordered" evidence="5">
    <location>
        <begin position="182"/>
        <end position="229"/>
    </location>
</feature>
<evidence type="ECO:0000256" key="4">
    <source>
        <dbReference type="PROSITE-ProRule" id="PRU00339"/>
    </source>
</evidence>
<gene>
    <name evidence="6" type="ORF">TSPGSL018_421</name>
</gene>
<dbReference type="SMART" id="SM00028">
    <property type="entry name" value="TPR"/>
    <property type="match status" value="3"/>
</dbReference>
<dbReference type="EMBL" id="GBEZ01000190">
    <property type="protein sequence ID" value="JAC84675.1"/>
    <property type="molecule type" value="Transcribed_RNA"/>
</dbReference>